<dbReference type="InterPro" id="IPR029058">
    <property type="entry name" value="AB_hydrolase_fold"/>
</dbReference>
<dbReference type="RefSeq" id="WP_252115024.1">
    <property type="nucleotide sequence ID" value="NZ_JAMSHT010000001.1"/>
</dbReference>
<evidence type="ECO:0000313" key="3">
    <source>
        <dbReference type="EMBL" id="MCM8558254.1"/>
    </source>
</evidence>
<feature type="signal peptide" evidence="1">
    <location>
        <begin position="1"/>
        <end position="22"/>
    </location>
</feature>
<keyword evidence="4" id="KW-1185">Reference proteome</keyword>
<reference evidence="3" key="1">
    <citation type="submission" date="2022-06" db="EMBL/GenBank/DDBJ databases">
        <title>Sphingomicrobium sedimins sp. nov., a marine bacterium isolated from tidal flat.</title>
        <authorList>
            <person name="Kim C.-H."/>
            <person name="Yoo Y."/>
            <person name="Kim J.-J."/>
        </authorList>
    </citation>
    <scope>NUCLEOTIDE SEQUENCE</scope>
    <source>
        <strain evidence="3">GRR-S6-50</strain>
    </source>
</reference>
<dbReference type="Gene3D" id="3.40.50.1820">
    <property type="entry name" value="alpha/beta hydrolase"/>
    <property type="match status" value="1"/>
</dbReference>
<dbReference type="Proteomes" id="UP001155128">
    <property type="component" value="Unassembled WGS sequence"/>
</dbReference>
<evidence type="ECO:0000313" key="4">
    <source>
        <dbReference type="Proteomes" id="UP001155128"/>
    </source>
</evidence>
<proteinExistence type="predicted"/>
<dbReference type="InterPro" id="IPR022742">
    <property type="entry name" value="Hydrolase_4"/>
</dbReference>
<accession>A0A9X2EMS1</accession>
<feature type="domain" description="Serine aminopeptidase S33" evidence="2">
    <location>
        <begin position="47"/>
        <end position="169"/>
    </location>
</feature>
<comment type="caution">
    <text evidence="3">The sequence shown here is derived from an EMBL/GenBank/DDBJ whole genome shotgun (WGS) entry which is preliminary data.</text>
</comment>
<dbReference type="SUPFAM" id="SSF53474">
    <property type="entry name" value="alpha/beta-Hydrolases"/>
    <property type="match status" value="1"/>
</dbReference>
<sequence length="276" mass="29479">MRILITALALALSLSTAGIAHAEPDRIAELDVEGRAVEILVWEPGDEAEAVILFGHGHGADPASYELLASYWADAGYLVYAPMAVDSHVHPDRADYDMQSGFIARVQDLQATRGMIDETHADLPVILAGHSFGSFMSLLGGGATTMYVPPLEGPPVAGIIAFSTAGKLPQLMGVGAYADLDEPLLLITGTEDLVPGFVPEWTDHRVSFDSAPAGDKMLVIVNEGTHDLVRFDDESLAETLLPMTRDFIAAHALGSTEASEALAKQQSDDMVTIERR</sequence>
<dbReference type="Pfam" id="PF12146">
    <property type="entry name" value="Hydrolase_4"/>
    <property type="match status" value="1"/>
</dbReference>
<feature type="chain" id="PRO_5040985948" evidence="1">
    <location>
        <begin position="23"/>
        <end position="276"/>
    </location>
</feature>
<evidence type="ECO:0000256" key="1">
    <source>
        <dbReference type="SAM" id="SignalP"/>
    </source>
</evidence>
<dbReference type="AlphaFoldDB" id="A0A9X2EMS1"/>
<keyword evidence="1" id="KW-0732">Signal</keyword>
<gene>
    <name evidence="3" type="ORF">NDO55_10540</name>
</gene>
<organism evidence="3 4">
    <name type="scientific">Sphingomicrobium sediminis</name>
    <dbReference type="NCBI Taxonomy" id="2950949"/>
    <lineage>
        <taxon>Bacteria</taxon>
        <taxon>Pseudomonadati</taxon>
        <taxon>Pseudomonadota</taxon>
        <taxon>Alphaproteobacteria</taxon>
        <taxon>Sphingomonadales</taxon>
        <taxon>Sphingomonadaceae</taxon>
        <taxon>Sphingomicrobium</taxon>
    </lineage>
</organism>
<protein>
    <submittedName>
        <fullName evidence="3">Lysophospholipase</fullName>
    </submittedName>
</protein>
<dbReference type="EMBL" id="JAMSHT010000001">
    <property type="protein sequence ID" value="MCM8558254.1"/>
    <property type="molecule type" value="Genomic_DNA"/>
</dbReference>
<name>A0A9X2EMS1_9SPHN</name>
<evidence type="ECO:0000259" key="2">
    <source>
        <dbReference type="Pfam" id="PF12146"/>
    </source>
</evidence>